<accession>A0ACC3YDM7</accession>
<dbReference type="EMBL" id="VUJX02000013">
    <property type="protein sequence ID" value="KAL0929948.1"/>
    <property type="molecule type" value="Genomic_DNA"/>
</dbReference>
<comment type="caution">
    <text evidence="1">The sequence shown here is derived from an EMBL/GenBank/DDBJ whole genome shotgun (WGS) entry which is preliminary data.</text>
</comment>
<gene>
    <name evidence="1" type="ORF">CTRU02_215157</name>
</gene>
<protein>
    <submittedName>
        <fullName evidence="1">Uncharacterized protein</fullName>
    </submittedName>
</protein>
<organism evidence="1 2">
    <name type="scientific">Colletotrichum truncatum</name>
    <name type="common">Anthracnose fungus</name>
    <name type="synonym">Colletotrichum capsici</name>
    <dbReference type="NCBI Taxonomy" id="5467"/>
    <lineage>
        <taxon>Eukaryota</taxon>
        <taxon>Fungi</taxon>
        <taxon>Dikarya</taxon>
        <taxon>Ascomycota</taxon>
        <taxon>Pezizomycotina</taxon>
        <taxon>Sordariomycetes</taxon>
        <taxon>Hypocreomycetidae</taxon>
        <taxon>Glomerellales</taxon>
        <taxon>Glomerellaceae</taxon>
        <taxon>Colletotrichum</taxon>
        <taxon>Colletotrichum truncatum species complex</taxon>
    </lineage>
</organism>
<evidence type="ECO:0000313" key="1">
    <source>
        <dbReference type="EMBL" id="KAL0929948.1"/>
    </source>
</evidence>
<sequence length="158" mass="18314">MCLTNSSARLCGDALSYYAAKPNKQRGFRWCVRTRATILFHLYCRRILPSDLDRIFYSDLIPCLRAECHILDQDPAWAFVLPHFDNLVRHYATKWVTSAANGLLVRWSGSGWQWDETQTEPWAAGGIDAVEAWMRQSLGKTDWWQKGKTTEEHHLEVN</sequence>
<keyword evidence="2" id="KW-1185">Reference proteome</keyword>
<proteinExistence type="predicted"/>
<name>A0ACC3YDM7_COLTU</name>
<evidence type="ECO:0000313" key="2">
    <source>
        <dbReference type="Proteomes" id="UP000805649"/>
    </source>
</evidence>
<dbReference type="Proteomes" id="UP000805649">
    <property type="component" value="Unassembled WGS sequence"/>
</dbReference>
<reference evidence="1 2" key="1">
    <citation type="journal article" date="2020" name="Phytopathology">
        <title>Genome Sequence Resources of Colletotrichum truncatum, C. plurivorum, C. musicola, and C. sojae: Four Species Pathogenic to Soybean (Glycine max).</title>
        <authorList>
            <person name="Rogerio F."/>
            <person name="Boufleur T.R."/>
            <person name="Ciampi-Guillardi M."/>
            <person name="Sukno S.A."/>
            <person name="Thon M.R."/>
            <person name="Massola Junior N.S."/>
            <person name="Baroncelli R."/>
        </authorList>
    </citation>
    <scope>NUCLEOTIDE SEQUENCE [LARGE SCALE GENOMIC DNA]</scope>
    <source>
        <strain evidence="1 2">CMES1059</strain>
    </source>
</reference>